<reference evidence="1" key="1">
    <citation type="journal article" date="2021" name="Microb. Physiol.">
        <title>Proteogenomic Insights into the Physiology of Marine, Sulfate-Reducing, Filamentous Desulfonema limicola and Desulfonema magnum.</title>
        <authorList>
            <person name="Schnaars V."/>
            <person name="Wohlbrand L."/>
            <person name="Scheve S."/>
            <person name="Hinrichs C."/>
            <person name="Reinhardt R."/>
            <person name="Rabus R."/>
        </authorList>
    </citation>
    <scope>NUCLEOTIDE SEQUENCE</scope>
    <source>
        <strain evidence="1">4be13</strain>
    </source>
</reference>
<accession>A0A975BPJ3</accession>
<organism evidence="1 2">
    <name type="scientific">Desulfonema magnum</name>
    <dbReference type="NCBI Taxonomy" id="45655"/>
    <lineage>
        <taxon>Bacteria</taxon>
        <taxon>Pseudomonadati</taxon>
        <taxon>Thermodesulfobacteriota</taxon>
        <taxon>Desulfobacteria</taxon>
        <taxon>Desulfobacterales</taxon>
        <taxon>Desulfococcaceae</taxon>
        <taxon>Desulfonema</taxon>
    </lineage>
</organism>
<evidence type="ECO:0000313" key="2">
    <source>
        <dbReference type="Proteomes" id="UP000663722"/>
    </source>
</evidence>
<dbReference type="AlphaFoldDB" id="A0A975BPJ3"/>
<dbReference type="EMBL" id="CP061800">
    <property type="protein sequence ID" value="QTA89072.1"/>
    <property type="molecule type" value="Genomic_DNA"/>
</dbReference>
<name>A0A975BPJ3_9BACT</name>
<keyword evidence="2" id="KW-1185">Reference proteome</keyword>
<dbReference type="KEGG" id="dmm:dnm_051200"/>
<protein>
    <submittedName>
        <fullName evidence="1">Uncharacterized protein</fullName>
    </submittedName>
</protein>
<proteinExistence type="predicted"/>
<evidence type="ECO:0000313" key="1">
    <source>
        <dbReference type="EMBL" id="QTA89072.1"/>
    </source>
</evidence>
<sequence>MQGIMNYHLNIIRNYDLSGKFGTFCFQAVSVKSEGEMPEPDRLNPESRNFSIC</sequence>
<gene>
    <name evidence="1" type="ORF">dnm_051200</name>
</gene>
<dbReference type="Proteomes" id="UP000663722">
    <property type="component" value="Chromosome"/>
</dbReference>